<dbReference type="AlphaFoldDB" id="A0A2M4D5X2"/>
<reference evidence="1" key="1">
    <citation type="submission" date="2018-01" db="EMBL/GenBank/DDBJ databases">
        <title>An insight into the sialome of Amazonian anophelines.</title>
        <authorList>
            <person name="Ribeiro J.M."/>
            <person name="Scarpassa V."/>
            <person name="Calvo E."/>
        </authorList>
    </citation>
    <scope>NUCLEOTIDE SEQUENCE</scope>
</reference>
<sequence>MEMQFGIVMSKVCWCVSTLLSGGLMVHCIVQVSVAESVIGAYDTILLEGNRRHRLSRTVINARSLAITAVEVHIGRR</sequence>
<evidence type="ECO:0000313" key="1">
    <source>
        <dbReference type="EMBL" id="MBW72982.1"/>
    </source>
</evidence>
<proteinExistence type="predicted"/>
<protein>
    <submittedName>
        <fullName evidence="1">Putative secreted protein</fullName>
    </submittedName>
</protein>
<name>A0A2M4D5X2_ANODA</name>
<organism evidence="1">
    <name type="scientific">Anopheles darlingi</name>
    <name type="common">Mosquito</name>
    <dbReference type="NCBI Taxonomy" id="43151"/>
    <lineage>
        <taxon>Eukaryota</taxon>
        <taxon>Metazoa</taxon>
        <taxon>Ecdysozoa</taxon>
        <taxon>Arthropoda</taxon>
        <taxon>Hexapoda</taxon>
        <taxon>Insecta</taxon>
        <taxon>Pterygota</taxon>
        <taxon>Neoptera</taxon>
        <taxon>Endopterygota</taxon>
        <taxon>Diptera</taxon>
        <taxon>Nematocera</taxon>
        <taxon>Culicoidea</taxon>
        <taxon>Culicidae</taxon>
        <taxon>Anophelinae</taxon>
        <taxon>Anopheles</taxon>
    </lineage>
</organism>
<accession>A0A2M4D5X2</accession>
<dbReference type="EMBL" id="GGFL01008804">
    <property type="protein sequence ID" value="MBW72982.1"/>
    <property type="molecule type" value="Transcribed_RNA"/>
</dbReference>